<protein>
    <recommendedName>
        <fullName evidence="5">Nickel/cobalt transporter regulator</fullName>
    </recommendedName>
</protein>
<name>A0ABX7QS24_9GAMM</name>
<dbReference type="EMBL" id="CP071503">
    <property type="protein sequence ID" value="QSX34247.1"/>
    <property type="molecule type" value="Genomic_DNA"/>
</dbReference>
<evidence type="ECO:0008006" key="5">
    <source>
        <dbReference type="Google" id="ProtNLM"/>
    </source>
</evidence>
<keyword evidence="4" id="KW-1185">Reference proteome</keyword>
<feature type="compositionally biased region" description="Basic and acidic residues" evidence="1">
    <location>
        <begin position="49"/>
        <end position="81"/>
    </location>
</feature>
<sequence>MKKSLLIISSIAATLMLSKAPAWAAPQPEQHQGKYAEKGNPQHNPQYGQDEHGQKGKDKQKDKQKDKIKQQDKNKFKDKGAHQPMALERANPHSNAAYALSSHNKHVLQSHYQRILPRVDRHKRPKFSQGEMIPDRYRQYITAAPDTLVRRLTDVPRGCNVGYYQGYGVVYDPETFLIVSLVDLLLNN</sequence>
<accession>A0ABX7QS24</accession>
<dbReference type="Proteomes" id="UP000662770">
    <property type="component" value="Chromosome"/>
</dbReference>
<proteinExistence type="predicted"/>
<evidence type="ECO:0000313" key="4">
    <source>
        <dbReference type="Proteomes" id="UP000662770"/>
    </source>
</evidence>
<evidence type="ECO:0000256" key="1">
    <source>
        <dbReference type="SAM" id="MobiDB-lite"/>
    </source>
</evidence>
<evidence type="ECO:0000313" key="3">
    <source>
        <dbReference type="EMBL" id="QSX34247.1"/>
    </source>
</evidence>
<keyword evidence="2" id="KW-0732">Signal</keyword>
<dbReference type="RefSeq" id="WP_207355451.1">
    <property type="nucleotide sequence ID" value="NZ_CP071503.1"/>
</dbReference>
<reference evidence="3 4" key="1">
    <citation type="submission" date="2021-03" db="EMBL/GenBank/DDBJ databases">
        <title>Novel species identification of genus Shewanella.</title>
        <authorList>
            <person name="Liu G."/>
            <person name="Zhang Q."/>
        </authorList>
    </citation>
    <scope>NUCLEOTIDE SEQUENCE [LARGE SCALE GENOMIC DNA]</scope>
    <source>
        <strain evidence="3 4">FJAT-51800</strain>
    </source>
</reference>
<feature type="chain" id="PRO_5046051891" description="Nickel/cobalt transporter regulator" evidence="2">
    <location>
        <begin position="25"/>
        <end position="188"/>
    </location>
</feature>
<organism evidence="3 4">
    <name type="scientific">Shewanella avicenniae</name>
    <dbReference type="NCBI Taxonomy" id="2814294"/>
    <lineage>
        <taxon>Bacteria</taxon>
        <taxon>Pseudomonadati</taxon>
        <taxon>Pseudomonadota</taxon>
        <taxon>Gammaproteobacteria</taxon>
        <taxon>Alteromonadales</taxon>
        <taxon>Shewanellaceae</taxon>
        <taxon>Shewanella</taxon>
    </lineage>
</organism>
<feature type="region of interest" description="Disordered" evidence="1">
    <location>
        <begin position="22"/>
        <end position="81"/>
    </location>
</feature>
<evidence type="ECO:0000256" key="2">
    <source>
        <dbReference type="SAM" id="SignalP"/>
    </source>
</evidence>
<gene>
    <name evidence="3" type="ORF">JYB87_03070</name>
</gene>
<feature type="signal peptide" evidence="2">
    <location>
        <begin position="1"/>
        <end position="24"/>
    </location>
</feature>